<organism evidence="9 10">
    <name type="scientific">Chitiniphilus eburneus</name>
    <dbReference type="NCBI Taxonomy" id="2571148"/>
    <lineage>
        <taxon>Bacteria</taxon>
        <taxon>Pseudomonadati</taxon>
        <taxon>Pseudomonadota</taxon>
        <taxon>Betaproteobacteria</taxon>
        <taxon>Neisseriales</taxon>
        <taxon>Chitinibacteraceae</taxon>
        <taxon>Chitiniphilus</taxon>
    </lineage>
</organism>
<dbReference type="CDD" id="cd00311">
    <property type="entry name" value="TIM"/>
    <property type="match status" value="1"/>
</dbReference>
<dbReference type="AlphaFoldDB" id="A0A4U0Q3S8"/>
<comment type="catalytic activity">
    <reaction evidence="7 8">
        <text>D-glyceraldehyde 3-phosphate = dihydroxyacetone phosphate</text>
        <dbReference type="Rhea" id="RHEA:18585"/>
        <dbReference type="ChEBI" id="CHEBI:57642"/>
        <dbReference type="ChEBI" id="CHEBI:59776"/>
        <dbReference type="EC" id="5.3.1.1"/>
    </reaction>
</comment>
<dbReference type="GO" id="GO:0006094">
    <property type="term" value="P:gluconeogenesis"/>
    <property type="evidence" value="ECO:0007669"/>
    <property type="project" value="UniProtKB-UniRule"/>
</dbReference>
<feature type="active site" description="Electrophile" evidence="7">
    <location>
        <position position="94"/>
    </location>
</feature>
<feature type="binding site" evidence="7">
    <location>
        <begin position="9"/>
        <end position="11"/>
    </location>
    <ligand>
        <name>substrate</name>
    </ligand>
</feature>
<comment type="subunit">
    <text evidence="7 8">Homodimer.</text>
</comment>
<evidence type="ECO:0000256" key="3">
    <source>
        <dbReference type="ARBA" id="ARBA00022432"/>
    </source>
</evidence>
<dbReference type="EC" id="5.3.1.1" evidence="7 8"/>
<comment type="subcellular location">
    <subcellularLocation>
        <location evidence="7 8">Cytoplasm</location>
    </subcellularLocation>
</comment>
<feature type="binding site" evidence="7">
    <location>
        <begin position="221"/>
        <end position="222"/>
    </location>
    <ligand>
        <name>substrate</name>
    </ligand>
</feature>
<dbReference type="UniPathway" id="UPA00109">
    <property type="reaction ID" value="UER00189"/>
</dbReference>
<dbReference type="GO" id="GO:0005829">
    <property type="term" value="C:cytosol"/>
    <property type="evidence" value="ECO:0007669"/>
    <property type="project" value="TreeGrafter"/>
</dbReference>
<dbReference type="SUPFAM" id="SSF51351">
    <property type="entry name" value="Triosephosphate isomerase (TIM)"/>
    <property type="match status" value="1"/>
</dbReference>
<dbReference type="OrthoDB" id="9809429at2"/>
<dbReference type="Gene3D" id="3.20.20.70">
    <property type="entry name" value="Aldolase class I"/>
    <property type="match status" value="1"/>
</dbReference>
<dbReference type="EMBL" id="SUMF01000004">
    <property type="protein sequence ID" value="TJZ75645.1"/>
    <property type="molecule type" value="Genomic_DNA"/>
</dbReference>
<dbReference type="NCBIfam" id="TIGR00419">
    <property type="entry name" value="tim"/>
    <property type="match status" value="1"/>
</dbReference>
<keyword evidence="3 7" id="KW-0312">Gluconeogenesis</keyword>
<evidence type="ECO:0000256" key="6">
    <source>
        <dbReference type="ARBA" id="ARBA00023235"/>
    </source>
</evidence>
<dbReference type="HAMAP" id="MF_00147_B">
    <property type="entry name" value="TIM_B"/>
    <property type="match status" value="1"/>
</dbReference>
<comment type="pathway">
    <text evidence="1">Carbohydrate metabolism; erythritol degradation.</text>
</comment>
<dbReference type="GO" id="GO:0004807">
    <property type="term" value="F:triose-phosphate isomerase activity"/>
    <property type="evidence" value="ECO:0007669"/>
    <property type="project" value="UniProtKB-UniRule"/>
</dbReference>
<dbReference type="UniPathway" id="UPA00138"/>
<comment type="caution">
    <text evidence="9">The sequence shown here is derived from an EMBL/GenBank/DDBJ whole genome shotgun (WGS) entry which is preliminary data.</text>
</comment>
<keyword evidence="5 7" id="KW-0324">Glycolysis</keyword>
<feature type="binding site" evidence="7">
    <location>
        <position position="168"/>
    </location>
    <ligand>
        <name>substrate</name>
    </ligand>
</feature>
<dbReference type="GO" id="GO:0019563">
    <property type="term" value="P:glycerol catabolic process"/>
    <property type="evidence" value="ECO:0007669"/>
    <property type="project" value="TreeGrafter"/>
</dbReference>
<dbReference type="InterPro" id="IPR013785">
    <property type="entry name" value="Aldolase_TIM"/>
</dbReference>
<dbReference type="PROSITE" id="PS00171">
    <property type="entry name" value="TIM_1"/>
    <property type="match status" value="1"/>
</dbReference>
<evidence type="ECO:0000256" key="1">
    <source>
        <dbReference type="ARBA" id="ARBA00004939"/>
    </source>
</evidence>
<dbReference type="PANTHER" id="PTHR21139:SF42">
    <property type="entry name" value="TRIOSEPHOSPHATE ISOMERASE"/>
    <property type="match status" value="1"/>
</dbReference>
<protein>
    <recommendedName>
        <fullName evidence="7 8">Triosephosphate isomerase</fullName>
        <shortName evidence="7">TIM</shortName>
        <shortName evidence="7">TPI</shortName>
        <ecNumber evidence="7 8">5.3.1.1</ecNumber>
    </recommendedName>
    <alternativeName>
        <fullName evidence="7">Triose-phosphate isomerase</fullName>
    </alternativeName>
</protein>
<keyword evidence="10" id="KW-1185">Reference proteome</keyword>
<dbReference type="InterPro" id="IPR022896">
    <property type="entry name" value="TrioseP_Isoase_bac/euk"/>
</dbReference>
<dbReference type="InterPro" id="IPR035990">
    <property type="entry name" value="TIM_sf"/>
</dbReference>
<comment type="function">
    <text evidence="7">Involved in the gluconeogenesis. Catalyzes stereospecifically the conversion of dihydroxyacetone phosphate (DHAP) to D-glyceraldehyde-3-phosphate (G3P).</text>
</comment>
<comment type="pathway">
    <text evidence="7 8">Carbohydrate degradation; glycolysis; D-glyceraldehyde 3-phosphate from glycerone phosphate: step 1/1.</text>
</comment>
<dbReference type="RefSeq" id="WP_136772556.1">
    <property type="nucleotide sequence ID" value="NZ_CP156074.1"/>
</dbReference>
<keyword evidence="4 7" id="KW-0963">Cytoplasm</keyword>
<proteinExistence type="inferred from homology"/>
<dbReference type="GO" id="GO:0046166">
    <property type="term" value="P:glyceraldehyde-3-phosphate biosynthetic process"/>
    <property type="evidence" value="ECO:0007669"/>
    <property type="project" value="TreeGrafter"/>
</dbReference>
<dbReference type="InterPro" id="IPR020861">
    <property type="entry name" value="Triosephosphate_isomerase_AS"/>
</dbReference>
<evidence type="ECO:0000256" key="4">
    <source>
        <dbReference type="ARBA" id="ARBA00022490"/>
    </source>
</evidence>
<evidence type="ECO:0000256" key="2">
    <source>
        <dbReference type="ARBA" id="ARBA00007422"/>
    </source>
</evidence>
<dbReference type="GO" id="GO:0006096">
    <property type="term" value="P:glycolytic process"/>
    <property type="evidence" value="ECO:0007669"/>
    <property type="project" value="UniProtKB-UniRule"/>
</dbReference>
<name>A0A4U0Q3S8_9NEIS</name>
<dbReference type="InterPro" id="IPR000652">
    <property type="entry name" value="Triosephosphate_isomerase"/>
</dbReference>
<evidence type="ECO:0000256" key="7">
    <source>
        <dbReference type="HAMAP-Rule" id="MF_00147"/>
    </source>
</evidence>
<evidence type="ECO:0000256" key="8">
    <source>
        <dbReference type="RuleBase" id="RU363013"/>
    </source>
</evidence>
<keyword evidence="6 7" id="KW-0413">Isomerase</keyword>
<feature type="active site" description="Proton acceptor" evidence="7">
    <location>
        <position position="162"/>
    </location>
</feature>
<gene>
    <name evidence="7" type="primary">tpiA</name>
    <name evidence="9" type="ORF">FAZ21_06965</name>
</gene>
<comment type="similarity">
    <text evidence="2 7 8">Belongs to the triosephosphate isomerase family.</text>
</comment>
<dbReference type="Pfam" id="PF00121">
    <property type="entry name" value="TIM"/>
    <property type="match status" value="1"/>
</dbReference>
<dbReference type="PROSITE" id="PS51440">
    <property type="entry name" value="TIM_2"/>
    <property type="match status" value="1"/>
</dbReference>
<evidence type="ECO:0000313" key="10">
    <source>
        <dbReference type="Proteomes" id="UP000310016"/>
    </source>
</evidence>
<dbReference type="Proteomes" id="UP000310016">
    <property type="component" value="Unassembled WGS sequence"/>
</dbReference>
<accession>A0A4U0Q3S8</accession>
<sequence length="238" mass="25109">MPKQTVIGNWKMHGSIGQIRSVVPELLRAGLGANVALCVAYPYLALAKSMLSEAESAIQLGAQDVCEYHIGAYTGEVSAGMLADVGCEMVIVGHSERRRYFGETSETAARKVRATLDAGLLPVYCVGETLKQRDEGIARDIIAEELQVLAGVPTSLYAVAYEPSWAVGTGIAATPEQIAEMHAFIKKTLDVRTRVLYGGSVKGDNAAQVLAVDGVDGVLVGGAALSATEFLEICHEAA</sequence>
<evidence type="ECO:0000313" key="9">
    <source>
        <dbReference type="EMBL" id="TJZ75645.1"/>
    </source>
</evidence>
<evidence type="ECO:0000256" key="5">
    <source>
        <dbReference type="ARBA" id="ARBA00023152"/>
    </source>
</evidence>
<feature type="binding site" evidence="7">
    <location>
        <position position="200"/>
    </location>
    <ligand>
        <name>substrate</name>
    </ligand>
</feature>
<comment type="pathway">
    <text evidence="7 8">Carbohydrate biosynthesis; gluconeogenesis.</text>
</comment>
<dbReference type="PANTHER" id="PTHR21139">
    <property type="entry name" value="TRIOSEPHOSPHATE ISOMERASE"/>
    <property type="match status" value="1"/>
</dbReference>
<reference evidence="9 10" key="1">
    <citation type="submission" date="2019-04" db="EMBL/GenBank/DDBJ databases">
        <title>Chitiniphilus eburnea sp. nov., a novel chitinolytic bacterium isolated from aquaculture sludge.</title>
        <authorList>
            <person name="Sheng M."/>
        </authorList>
    </citation>
    <scope>NUCLEOTIDE SEQUENCE [LARGE SCALE GENOMIC DNA]</scope>
    <source>
        <strain evidence="9 10">HX-2-15</strain>
    </source>
</reference>